<sequence>MPNSNSWPLKSYQPIRLVYQLCCVSAIVARFPIWLVRFGLFRCLRPHPQWTLKQSIMIRLIRLIVNAQSHVGISDPITLKPGAEKERFEVIRPFLKEFYQGPLDSTVAPTTIGGTWYPNVTRGRSVGSNDYVILHLHGGAYVTGNGRDASLGFLANTLVKYAGAVAIFAPQYRLSGYDNTNPFPAALQDALTSYLHLVRTLDIHASSIVVSGDSAGGNLAIAFLRYLSEYGKELNIPNPRSAVLLSPWVSPLNALGADVTYTSNPYYSTDYLPSEFTRWGAITYIGSNLASDPYITPLGNPFVTPVPMFVNTGAIEMLNIDGTQWLKEMTREKGNTIHYEYEPVAPHDTLLIGYMSGWEDSARNVSVKIGEFIRSTDISLYSRYKEV</sequence>
<dbReference type="InterPro" id="IPR013094">
    <property type="entry name" value="AB_hydrolase_3"/>
</dbReference>
<organism evidence="5 6">
    <name type="scientific">Truncatella angustata</name>
    <dbReference type="NCBI Taxonomy" id="152316"/>
    <lineage>
        <taxon>Eukaryota</taxon>
        <taxon>Fungi</taxon>
        <taxon>Dikarya</taxon>
        <taxon>Ascomycota</taxon>
        <taxon>Pezizomycotina</taxon>
        <taxon>Sordariomycetes</taxon>
        <taxon>Xylariomycetidae</taxon>
        <taxon>Amphisphaeriales</taxon>
        <taxon>Sporocadaceae</taxon>
        <taxon>Truncatella</taxon>
    </lineage>
</organism>
<protein>
    <submittedName>
        <fullName evidence="5">Alpha/beta hydrolase fold-3 domain-containing protein</fullName>
    </submittedName>
</protein>
<dbReference type="PROSITE" id="PS01174">
    <property type="entry name" value="LIPASE_GDXG_SER"/>
    <property type="match status" value="1"/>
</dbReference>
<name>A0A9P8ZVY9_9PEZI</name>
<gene>
    <name evidence="5" type="ORF">BKA67DRAFT_573964</name>
</gene>
<dbReference type="InterPro" id="IPR050300">
    <property type="entry name" value="GDXG_lipolytic_enzyme"/>
</dbReference>
<comment type="caution">
    <text evidence="5">The sequence shown here is derived from an EMBL/GenBank/DDBJ whole genome shotgun (WGS) entry which is preliminary data.</text>
</comment>
<evidence type="ECO:0000259" key="4">
    <source>
        <dbReference type="Pfam" id="PF07859"/>
    </source>
</evidence>
<dbReference type="InterPro" id="IPR033140">
    <property type="entry name" value="Lipase_GDXG_put_SER_AS"/>
</dbReference>
<accession>A0A9P8ZVY9</accession>
<evidence type="ECO:0000256" key="2">
    <source>
        <dbReference type="ARBA" id="ARBA00022801"/>
    </source>
</evidence>
<dbReference type="OrthoDB" id="2152029at2759"/>
<feature type="active site" evidence="3">
    <location>
        <position position="214"/>
    </location>
</feature>
<reference evidence="5" key="1">
    <citation type="journal article" date="2021" name="Nat. Commun.">
        <title>Genetic determinants of endophytism in the Arabidopsis root mycobiome.</title>
        <authorList>
            <person name="Mesny F."/>
            <person name="Miyauchi S."/>
            <person name="Thiergart T."/>
            <person name="Pickel B."/>
            <person name="Atanasova L."/>
            <person name="Karlsson M."/>
            <person name="Huettel B."/>
            <person name="Barry K.W."/>
            <person name="Haridas S."/>
            <person name="Chen C."/>
            <person name="Bauer D."/>
            <person name="Andreopoulos W."/>
            <person name="Pangilinan J."/>
            <person name="LaButti K."/>
            <person name="Riley R."/>
            <person name="Lipzen A."/>
            <person name="Clum A."/>
            <person name="Drula E."/>
            <person name="Henrissat B."/>
            <person name="Kohler A."/>
            <person name="Grigoriev I.V."/>
            <person name="Martin F.M."/>
            <person name="Hacquard S."/>
        </authorList>
    </citation>
    <scope>NUCLEOTIDE SEQUENCE</scope>
    <source>
        <strain evidence="5">MPI-SDFR-AT-0073</strain>
    </source>
</reference>
<dbReference type="Proteomes" id="UP000758603">
    <property type="component" value="Unassembled WGS sequence"/>
</dbReference>
<comment type="similarity">
    <text evidence="1">Belongs to the 'GDXG' lipolytic enzyme family.</text>
</comment>
<dbReference type="EMBL" id="JAGPXC010000006">
    <property type="protein sequence ID" value="KAH6652426.1"/>
    <property type="molecule type" value="Genomic_DNA"/>
</dbReference>
<dbReference type="PANTHER" id="PTHR48081:SF8">
    <property type="entry name" value="ALPHA_BETA HYDROLASE FOLD-3 DOMAIN-CONTAINING PROTEIN-RELATED"/>
    <property type="match status" value="1"/>
</dbReference>
<evidence type="ECO:0000256" key="3">
    <source>
        <dbReference type="PROSITE-ProRule" id="PRU10038"/>
    </source>
</evidence>
<dbReference type="RefSeq" id="XP_045956704.1">
    <property type="nucleotide sequence ID" value="XM_046103386.1"/>
</dbReference>
<dbReference type="Pfam" id="PF07859">
    <property type="entry name" value="Abhydrolase_3"/>
    <property type="match status" value="1"/>
</dbReference>
<dbReference type="GO" id="GO:0016787">
    <property type="term" value="F:hydrolase activity"/>
    <property type="evidence" value="ECO:0007669"/>
    <property type="project" value="UniProtKB-KW"/>
</dbReference>
<keyword evidence="2 5" id="KW-0378">Hydrolase</keyword>
<feature type="domain" description="Alpha/beta hydrolase fold-3" evidence="4">
    <location>
        <begin position="133"/>
        <end position="349"/>
    </location>
</feature>
<dbReference type="PANTHER" id="PTHR48081">
    <property type="entry name" value="AB HYDROLASE SUPERFAMILY PROTEIN C4A8.06C"/>
    <property type="match status" value="1"/>
</dbReference>
<dbReference type="GeneID" id="70132278"/>
<dbReference type="InterPro" id="IPR029058">
    <property type="entry name" value="AB_hydrolase_fold"/>
</dbReference>
<evidence type="ECO:0000313" key="5">
    <source>
        <dbReference type="EMBL" id="KAH6652426.1"/>
    </source>
</evidence>
<evidence type="ECO:0000313" key="6">
    <source>
        <dbReference type="Proteomes" id="UP000758603"/>
    </source>
</evidence>
<keyword evidence="6" id="KW-1185">Reference proteome</keyword>
<dbReference type="SUPFAM" id="SSF53474">
    <property type="entry name" value="alpha/beta-Hydrolases"/>
    <property type="match status" value="1"/>
</dbReference>
<proteinExistence type="inferred from homology"/>
<dbReference type="AlphaFoldDB" id="A0A9P8ZVY9"/>
<evidence type="ECO:0000256" key="1">
    <source>
        <dbReference type="ARBA" id="ARBA00010515"/>
    </source>
</evidence>
<dbReference type="Gene3D" id="3.40.50.1820">
    <property type="entry name" value="alpha/beta hydrolase"/>
    <property type="match status" value="1"/>
</dbReference>